<accession>A0ABP0QZ73</accession>
<evidence type="ECO:0008006" key="3">
    <source>
        <dbReference type="Google" id="ProtNLM"/>
    </source>
</evidence>
<organism evidence="1 2">
    <name type="scientific">Durusdinium trenchii</name>
    <dbReference type="NCBI Taxonomy" id="1381693"/>
    <lineage>
        <taxon>Eukaryota</taxon>
        <taxon>Sar</taxon>
        <taxon>Alveolata</taxon>
        <taxon>Dinophyceae</taxon>
        <taxon>Suessiales</taxon>
        <taxon>Symbiodiniaceae</taxon>
        <taxon>Durusdinium</taxon>
    </lineage>
</organism>
<dbReference type="EMBL" id="CAXAMN010025184">
    <property type="protein sequence ID" value="CAK9093259.1"/>
    <property type="molecule type" value="Genomic_DNA"/>
</dbReference>
<dbReference type="Gene3D" id="3.80.10.10">
    <property type="entry name" value="Ribonuclease Inhibitor"/>
    <property type="match status" value="2"/>
</dbReference>
<dbReference type="PANTHER" id="PTHR45661:SF3">
    <property type="entry name" value="IG-LIKE DOMAIN-CONTAINING PROTEIN"/>
    <property type="match status" value="1"/>
</dbReference>
<evidence type="ECO:0000313" key="2">
    <source>
        <dbReference type="Proteomes" id="UP001642484"/>
    </source>
</evidence>
<gene>
    <name evidence="1" type="ORF">CCMP2556_LOCUS44587</name>
</gene>
<dbReference type="Proteomes" id="UP001642484">
    <property type="component" value="Unassembled WGS sequence"/>
</dbReference>
<name>A0ABP0QZ73_9DINO</name>
<protein>
    <recommendedName>
        <fullName evidence="3">Ubiquitin-like domain-containing protein</fullName>
    </recommendedName>
</protein>
<dbReference type="PANTHER" id="PTHR45661">
    <property type="entry name" value="SURFACE ANTIGEN"/>
    <property type="match status" value="1"/>
</dbReference>
<keyword evidence="2" id="KW-1185">Reference proteome</keyword>
<dbReference type="InterPro" id="IPR026906">
    <property type="entry name" value="LRR_5"/>
</dbReference>
<dbReference type="Pfam" id="PF13306">
    <property type="entry name" value="LRR_5"/>
    <property type="match status" value="1"/>
</dbReference>
<dbReference type="InterPro" id="IPR032675">
    <property type="entry name" value="LRR_dom_sf"/>
</dbReference>
<sequence>MVYLSMQVRFLRNVPKMLGMPHMPSARLKMGAFLQDMQCLMGFNGFSFLDEEMSLSVELLSGKVCVLDMLPNFLTIWALKEQLKEFHPSQDELTRKLSNVQVVLDGKKLDDDAETILGAGITSTAKLQVLFTARPPLSCKSMSSWEFHRRRDAHTWIDLHIPETERSIRDGAFQRCSWILRVTIPNTVRAIGQYAFSMNRGLISLTIPDSVTLIGFSAFDGCISLRCLTLPKSLNTIEGYAFSGCRSLTSLTIPSSVTEIGVCAFMYCSSLTSVVIPDSVMVIGRWAFGHCTSLTTLQLPMSLESQAESAFVGCKNLPRTFQNPAKRPRLE</sequence>
<dbReference type="InterPro" id="IPR029071">
    <property type="entry name" value="Ubiquitin-like_domsf"/>
</dbReference>
<reference evidence="1 2" key="1">
    <citation type="submission" date="2024-02" db="EMBL/GenBank/DDBJ databases">
        <authorList>
            <person name="Chen Y."/>
            <person name="Shah S."/>
            <person name="Dougan E. K."/>
            <person name="Thang M."/>
            <person name="Chan C."/>
        </authorList>
    </citation>
    <scope>NUCLEOTIDE SEQUENCE [LARGE SCALE GENOMIC DNA]</scope>
</reference>
<comment type="caution">
    <text evidence="1">The sequence shown here is derived from an EMBL/GenBank/DDBJ whole genome shotgun (WGS) entry which is preliminary data.</text>
</comment>
<dbReference type="InterPro" id="IPR053139">
    <property type="entry name" value="Surface_bspA-like"/>
</dbReference>
<dbReference type="SUPFAM" id="SSF52058">
    <property type="entry name" value="L domain-like"/>
    <property type="match status" value="1"/>
</dbReference>
<dbReference type="SUPFAM" id="SSF54236">
    <property type="entry name" value="Ubiquitin-like"/>
    <property type="match status" value="1"/>
</dbReference>
<proteinExistence type="predicted"/>
<evidence type="ECO:0000313" key="1">
    <source>
        <dbReference type="EMBL" id="CAK9093259.1"/>
    </source>
</evidence>